<proteinExistence type="predicted"/>
<evidence type="ECO:0000313" key="1">
    <source>
        <dbReference type="EMBL" id="KAF2498141.1"/>
    </source>
</evidence>
<keyword evidence="2" id="KW-1185">Reference proteome</keyword>
<organism evidence="1 2">
    <name type="scientific">Lophium mytilinum</name>
    <dbReference type="NCBI Taxonomy" id="390894"/>
    <lineage>
        <taxon>Eukaryota</taxon>
        <taxon>Fungi</taxon>
        <taxon>Dikarya</taxon>
        <taxon>Ascomycota</taxon>
        <taxon>Pezizomycotina</taxon>
        <taxon>Dothideomycetes</taxon>
        <taxon>Pleosporomycetidae</taxon>
        <taxon>Mytilinidiales</taxon>
        <taxon>Mytilinidiaceae</taxon>
        <taxon>Lophium</taxon>
    </lineage>
</organism>
<sequence>MPVASLARKPRMNTRARRYVACPELLFKHKTYHELPPQTLGSIWKQNCKIWRQHNGMDGKPYLCTASFAVPLQPFLASELGYAVDTFTSEDATRHSLRESDFEYVHGKRFACIYHSLADVEYLSIEEAGEDSAVHSTRRHAMEYRGCMRREQFET</sequence>
<evidence type="ECO:0000313" key="2">
    <source>
        <dbReference type="Proteomes" id="UP000799750"/>
    </source>
</evidence>
<gene>
    <name evidence="1" type="ORF">BU16DRAFT_285952</name>
</gene>
<reference evidence="1" key="1">
    <citation type="journal article" date="2020" name="Stud. Mycol.">
        <title>101 Dothideomycetes genomes: a test case for predicting lifestyles and emergence of pathogens.</title>
        <authorList>
            <person name="Haridas S."/>
            <person name="Albert R."/>
            <person name="Binder M."/>
            <person name="Bloem J."/>
            <person name="Labutti K."/>
            <person name="Salamov A."/>
            <person name="Andreopoulos B."/>
            <person name="Baker S."/>
            <person name="Barry K."/>
            <person name="Bills G."/>
            <person name="Bluhm B."/>
            <person name="Cannon C."/>
            <person name="Castanera R."/>
            <person name="Culley D."/>
            <person name="Daum C."/>
            <person name="Ezra D."/>
            <person name="Gonzalez J."/>
            <person name="Henrissat B."/>
            <person name="Kuo A."/>
            <person name="Liang C."/>
            <person name="Lipzen A."/>
            <person name="Lutzoni F."/>
            <person name="Magnuson J."/>
            <person name="Mondo S."/>
            <person name="Nolan M."/>
            <person name="Ohm R."/>
            <person name="Pangilinan J."/>
            <person name="Park H.-J."/>
            <person name="Ramirez L."/>
            <person name="Alfaro M."/>
            <person name="Sun H."/>
            <person name="Tritt A."/>
            <person name="Yoshinaga Y."/>
            <person name="Zwiers L.-H."/>
            <person name="Turgeon B."/>
            <person name="Goodwin S."/>
            <person name="Spatafora J."/>
            <person name="Crous P."/>
            <person name="Grigoriev I."/>
        </authorList>
    </citation>
    <scope>NUCLEOTIDE SEQUENCE</scope>
    <source>
        <strain evidence="1">CBS 269.34</strain>
    </source>
</reference>
<name>A0A6A6R099_9PEZI</name>
<accession>A0A6A6R099</accession>
<protein>
    <submittedName>
        <fullName evidence="1">Uncharacterized protein</fullName>
    </submittedName>
</protein>
<dbReference type="EMBL" id="MU004185">
    <property type="protein sequence ID" value="KAF2498141.1"/>
    <property type="molecule type" value="Genomic_DNA"/>
</dbReference>
<dbReference type="Proteomes" id="UP000799750">
    <property type="component" value="Unassembled WGS sequence"/>
</dbReference>
<dbReference type="AlphaFoldDB" id="A0A6A6R099"/>